<dbReference type="RefSeq" id="WP_126955288.1">
    <property type="nucleotide sequence ID" value="NZ_QHJG01000001.1"/>
</dbReference>
<evidence type="ECO:0000313" key="1">
    <source>
        <dbReference type="EMBL" id="PWY57652.1"/>
    </source>
</evidence>
<gene>
    <name evidence="1" type="ORF">DGG96_00725</name>
    <name evidence="2" type="ORF">ELY20_01665</name>
</gene>
<dbReference type="OrthoDB" id="5652590at2"/>
<comment type="caution">
    <text evidence="1">The sequence shown here is derived from an EMBL/GenBank/DDBJ whole genome shotgun (WGS) entry which is preliminary data.</text>
</comment>
<dbReference type="Proteomes" id="UP000287374">
    <property type="component" value="Unassembled WGS sequence"/>
</dbReference>
<organism evidence="1 3">
    <name type="scientific">Legionella qingyii</name>
    <dbReference type="NCBI Taxonomy" id="2184757"/>
    <lineage>
        <taxon>Bacteria</taxon>
        <taxon>Pseudomonadati</taxon>
        <taxon>Pseudomonadota</taxon>
        <taxon>Gammaproteobacteria</taxon>
        <taxon>Legionellales</taxon>
        <taxon>Legionellaceae</taxon>
        <taxon>Legionella</taxon>
    </lineage>
</organism>
<reference evidence="1 3" key="1">
    <citation type="submission" date="2018-05" db="EMBL/GenBank/DDBJ databases">
        <title>Legionella qingyii sp.nov., whole genome shotgun sequence.</title>
        <authorList>
            <person name="Wu H."/>
            <person name="Zhu Q."/>
            <person name="Hu C."/>
        </authorList>
    </citation>
    <scope>NUCLEOTIDE SEQUENCE [LARGE SCALE GENOMIC DNA]</scope>
    <source>
        <strain evidence="1 3">HEB18</strain>
    </source>
</reference>
<proteinExistence type="predicted"/>
<evidence type="ECO:0000313" key="4">
    <source>
        <dbReference type="Proteomes" id="UP000287374"/>
    </source>
</evidence>
<reference evidence="2 4" key="2">
    <citation type="submission" date="2018-12" db="EMBL/GenBank/DDBJ databases">
        <title>Legionella sp,whole genome shotgun sequence.</title>
        <authorList>
            <person name="Wu H."/>
        </authorList>
    </citation>
    <scope>NUCLEOTIDE SEQUENCE [LARGE SCALE GENOMIC DNA]</scope>
    <source>
        <strain evidence="2">Km489</strain>
        <strain evidence="4">km489</strain>
    </source>
</reference>
<sequence>MMIKMLDKTHFELEAFAATMCLDKQIIVSDLQAGQGALGHHVDYFDSATSYVTLQAERDARFMLWESHALLEPCQDNFILNVHFKLSANELALFGGTKDLEAWCVRNRMVLHKLRDEAHLTYYFTLFDAHKITGELLVSPVLYFAKNPVFTLQAEEEIVSQFVKAKPIVLEVKKNQIVCFDKYHYQMAYHPDFNFIRVHDVHRSH</sequence>
<name>A0A317UAT7_9GAMM</name>
<dbReference type="Proteomes" id="UP000247152">
    <property type="component" value="Unassembled WGS sequence"/>
</dbReference>
<evidence type="ECO:0000313" key="3">
    <source>
        <dbReference type="Proteomes" id="UP000247152"/>
    </source>
</evidence>
<evidence type="ECO:0000313" key="2">
    <source>
        <dbReference type="EMBL" id="RUR25880.1"/>
    </source>
</evidence>
<dbReference type="EMBL" id="QHJG01000001">
    <property type="protein sequence ID" value="PWY57652.1"/>
    <property type="molecule type" value="Genomic_DNA"/>
</dbReference>
<dbReference type="AlphaFoldDB" id="A0A317UAT7"/>
<accession>A0A317UAT7</accession>
<dbReference type="EMBL" id="RZGX01000002">
    <property type="protein sequence ID" value="RUR25880.1"/>
    <property type="molecule type" value="Genomic_DNA"/>
</dbReference>
<protein>
    <submittedName>
        <fullName evidence="1">Uncharacterized protein</fullName>
    </submittedName>
</protein>
<keyword evidence="4" id="KW-1185">Reference proteome</keyword>